<organism evidence="2 3">
    <name type="scientific">Rhodofomes roseus</name>
    <dbReference type="NCBI Taxonomy" id="34475"/>
    <lineage>
        <taxon>Eukaryota</taxon>
        <taxon>Fungi</taxon>
        <taxon>Dikarya</taxon>
        <taxon>Basidiomycota</taxon>
        <taxon>Agaricomycotina</taxon>
        <taxon>Agaricomycetes</taxon>
        <taxon>Polyporales</taxon>
        <taxon>Rhodofomes</taxon>
    </lineage>
</organism>
<proteinExistence type="predicted"/>
<feature type="region of interest" description="Disordered" evidence="1">
    <location>
        <begin position="255"/>
        <end position="322"/>
    </location>
</feature>
<dbReference type="EMBL" id="JADCUA010000009">
    <property type="protein sequence ID" value="KAH9837195.1"/>
    <property type="molecule type" value="Genomic_DNA"/>
</dbReference>
<evidence type="ECO:0000256" key="1">
    <source>
        <dbReference type="SAM" id="MobiDB-lite"/>
    </source>
</evidence>
<name>A0ABQ8KHI7_9APHY</name>
<feature type="region of interest" description="Disordered" evidence="1">
    <location>
        <begin position="31"/>
        <end position="55"/>
    </location>
</feature>
<evidence type="ECO:0000313" key="3">
    <source>
        <dbReference type="Proteomes" id="UP000814176"/>
    </source>
</evidence>
<sequence length="322" mass="35045">MLWGVLQSARKRSRKTFPACASARGRKVGNARNIPWKSSSDRQNSALSKGSCRALQSRSEGRVRVGGVVQEGAAYIGGHGGDEGSGGQRVQATASGRSLYHPRIPVVFGTSSYLQCWTVASMSTLLMCRQPASCTGTSLQESGYASAHTCPKTAWHATTTSYIDTSRPSLEARNGRTCRRERGWLLGLSIKGIDWLNLDAPRMGMTAVSTPHTHQILPRTCARACPQETSARPATRPTIAWPNSRNELQQCAKNTEGGRRMGRKEGKHVAAKQQSNRPIPYRPAEDEHASSSRSQATEHRRASPMGQLCTSTTDNPYVPELV</sequence>
<feature type="compositionally biased region" description="Basic and acidic residues" evidence="1">
    <location>
        <begin position="283"/>
        <end position="301"/>
    </location>
</feature>
<accession>A0ABQ8KHI7</accession>
<protein>
    <submittedName>
        <fullName evidence="2">Uncharacterized protein</fullName>
    </submittedName>
</protein>
<feature type="compositionally biased region" description="Polar residues" evidence="1">
    <location>
        <begin position="36"/>
        <end position="48"/>
    </location>
</feature>
<keyword evidence="3" id="KW-1185">Reference proteome</keyword>
<reference evidence="2 3" key="1">
    <citation type="journal article" date="2021" name="Environ. Microbiol.">
        <title>Gene family expansions and transcriptome signatures uncover fungal adaptations to wood decay.</title>
        <authorList>
            <person name="Hage H."/>
            <person name="Miyauchi S."/>
            <person name="Viragh M."/>
            <person name="Drula E."/>
            <person name="Min B."/>
            <person name="Chaduli D."/>
            <person name="Navarro D."/>
            <person name="Favel A."/>
            <person name="Norest M."/>
            <person name="Lesage-Meessen L."/>
            <person name="Balint B."/>
            <person name="Merenyi Z."/>
            <person name="de Eugenio L."/>
            <person name="Morin E."/>
            <person name="Martinez A.T."/>
            <person name="Baldrian P."/>
            <person name="Stursova M."/>
            <person name="Martinez M.J."/>
            <person name="Novotny C."/>
            <person name="Magnuson J.K."/>
            <person name="Spatafora J.W."/>
            <person name="Maurice S."/>
            <person name="Pangilinan J."/>
            <person name="Andreopoulos W."/>
            <person name="LaButti K."/>
            <person name="Hundley H."/>
            <person name="Na H."/>
            <person name="Kuo A."/>
            <person name="Barry K."/>
            <person name="Lipzen A."/>
            <person name="Henrissat B."/>
            <person name="Riley R."/>
            <person name="Ahrendt S."/>
            <person name="Nagy L.G."/>
            <person name="Grigoriev I.V."/>
            <person name="Martin F."/>
            <person name="Rosso M.N."/>
        </authorList>
    </citation>
    <scope>NUCLEOTIDE SEQUENCE [LARGE SCALE GENOMIC DNA]</scope>
    <source>
        <strain evidence="2 3">CIRM-BRFM 1785</strain>
    </source>
</reference>
<evidence type="ECO:0000313" key="2">
    <source>
        <dbReference type="EMBL" id="KAH9837195.1"/>
    </source>
</evidence>
<feature type="compositionally biased region" description="Basic and acidic residues" evidence="1">
    <location>
        <begin position="256"/>
        <end position="268"/>
    </location>
</feature>
<gene>
    <name evidence="2" type="ORF">C8Q71DRAFT_723505</name>
</gene>
<dbReference type="GeneID" id="72002320"/>
<comment type="caution">
    <text evidence="2">The sequence shown here is derived from an EMBL/GenBank/DDBJ whole genome shotgun (WGS) entry which is preliminary data.</text>
</comment>
<dbReference type="Proteomes" id="UP000814176">
    <property type="component" value="Unassembled WGS sequence"/>
</dbReference>
<dbReference type="RefSeq" id="XP_047779364.1">
    <property type="nucleotide sequence ID" value="XM_047921588.1"/>
</dbReference>